<dbReference type="EMBL" id="CYPU01000007">
    <property type="protein sequence ID" value="CUH46166.1"/>
    <property type="molecule type" value="Genomic_DNA"/>
</dbReference>
<name>A0A0P1EA41_9RHOB</name>
<proteinExistence type="predicted"/>
<dbReference type="Proteomes" id="UP000050783">
    <property type="component" value="Unassembled WGS sequence"/>
</dbReference>
<accession>A0A0P1EA41</accession>
<dbReference type="AlphaFoldDB" id="A0A0P1EA41"/>
<protein>
    <submittedName>
        <fullName evidence="1">Uncharacterized protein</fullName>
    </submittedName>
</protein>
<sequence>MLRCRHAMRQPYYWVHVNTFELLMLTEKAPAKKIRRFPAPMKTRGF</sequence>
<organism evidence="1">
    <name type="scientific">Ruegeria atlantica</name>
    <dbReference type="NCBI Taxonomy" id="81569"/>
    <lineage>
        <taxon>Bacteria</taxon>
        <taxon>Pseudomonadati</taxon>
        <taxon>Pseudomonadota</taxon>
        <taxon>Alphaproteobacteria</taxon>
        <taxon>Rhodobacterales</taxon>
        <taxon>Roseobacteraceae</taxon>
        <taxon>Ruegeria</taxon>
    </lineage>
</organism>
<evidence type="ECO:0000313" key="1">
    <source>
        <dbReference type="EMBL" id="CUH46166.1"/>
    </source>
</evidence>
<gene>
    <name evidence="1" type="ORF">RUA4292_00330</name>
</gene>
<reference evidence="1" key="1">
    <citation type="submission" date="2015-09" db="EMBL/GenBank/DDBJ databases">
        <authorList>
            <consortium name="Swine Surveillance"/>
        </authorList>
    </citation>
    <scope>NUCLEOTIDE SEQUENCE [LARGE SCALE GENOMIC DNA]</scope>
    <source>
        <strain evidence="1">CECT 4292</strain>
    </source>
</reference>